<reference evidence="2" key="2">
    <citation type="submission" date="2021-09" db="EMBL/GenBank/DDBJ databases">
        <authorList>
            <person name="Gilroy R."/>
        </authorList>
    </citation>
    <scope>NUCLEOTIDE SEQUENCE</scope>
    <source>
        <strain evidence="2">ChiGjej5B5-7349</strain>
    </source>
</reference>
<accession>A0A921MF06</accession>
<dbReference type="InterPro" id="IPR010499">
    <property type="entry name" value="AraC_E-bd"/>
</dbReference>
<dbReference type="Pfam" id="PF06445">
    <property type="entry name" value="GyrI-like"/>
    <property type="match status" value="1"/>
</dbReference>
<dbReference type="Gene3D" id="3.20.80.10">
    <property type="entry name" value="Regulatory factor, effector binding domain"/>
    <property type="match status" value="1"/>
</dbReference>
<dbReference type="InterPro" id="IPR011256">
    <property type="entry name" value="Reg_factor_effector_dom_sf"/>
</dbReference>
<gene>
    <name evidence="2" type="ORF">K8V08_10880</name>
</gene>
<sequence>MSDATPTPAAPAIVDAPEQVTAVVRVEGYPAAQLPQLFDGVFTRLFPALGQAGVQPAGPAHALYTRMPGETVDLEVGIPVDRVLEGTVDLGSLQLETGEEIPLVARTSSLPGGRIATAAHLGGYDGLGQAWQTFMEALATGGTPPGTPFWEVYVTEPSPDMDPATLRTDLFTALQG</sequence>
<dbReference type="SMART" id="SM00871">
    <property type="entry name" value="AraC_E_bind"/>
    <property type="match status" value="1"/>
</dbReference>
<dbReference type="EMBL" id="DYUK01000233">
    <property type="protein sequence ID" value="HJG80903.1"/>
    <property type="molecule type" value="Genomic_DNA"/>
</dbReference>
<name>A0A921MF06_9MICO</name>
<feature type="domain" description="AraC effector-binding" evidence="1">
    <location>
        <begin position="9"/>
        <end position="175"/>
    </location>
</feature>
<dbReference type="InterPro" id="IPR029442">
    <property type="entry name" value="GyrI-like"/>
</dbReference>
<organism evidence="2 3">
    <name type="scientific">Brevibacterium senegalense</name>
    <dbReference type="NCBI Taxonomy" id="1033736"/>
    <lineage>
        <taxon>Bacteria</taxon>
        <taxon>Bacillati</taxon>
        <taxon>Actinomycetota</taxon>
        <taxon>Actinomycetes</taxon>
        <taxon>Micrococcales</taxon>
        <taxon>Brevibacteriaceae</taxon>
        <taxon>Brevibacterium</taxon>
    </lineage>
</organism>
<evidence type="ECO:0000259" key="1">
    <source>
        <dbReference type="SMART" id="SM00871"/>
    </source>
</evidence>
<comment type="caution">
    <text evidence="2">The sequence shown here is derived from an EMBL/GenBank/DDBJ whole genome shotgun (WGS) entry which is preliminary data.</text>
</comment>
<reference evidence="2" key="1">
    <citation type="journal article" date="2021" name="PeerJ">
        <title>Extensive microbial diversity within the chicken gut microbiome revealed by metagenomics and culture.</title>
        <authorList>
            <person name="Gilroy R."/>
            <person name="Ravi A."/>
            <person name="Getino M."/>
            <person name="Pursley I."/>
            <person name="Horton D.L."/>
            <person name="Alikhan N.F."/>
            <person name="Baker D."/>
            <person name="Gharbi K."/>
            <person name="Hall N."/>
            <person name="Watson M."/>
            <person name="Adriaenssens E.M."/>
            <person name="Foster-Nyarko E."/>
            <person name="Jarju S."/>
            <person name="Secka A."/>
            <person name="Antonio M."/>
            <person name="Oren A."/>
            <person name="Chaudhuri R.R."/>
            <person name="La Ragione R."/>
            <person name="Hildebrand F."/>
            <person name="Pallen M.J."/>
        </authorList>
    </citation>
    <scope>NUCLEOTIDE SEQUENCE</scope>
    <source>
        <strain evidence="2">ChiGjej5B5-7349</strain>
    </source>
</reference>
<evidence type="ECO:0000313" key="2">
    <source>
        <dbReference type="EMBL" id="HJG80903.1"/>
    </source>
</evidence>
<proteinExistence type="predicted"/>
<dbReference type="SUPFAM" id="SSF55136">
    <property type="entry name" value="Probable bacterial effector-binding domain"/>
    <property type="match status" value="1"/>
</dbReference>
<protein>
    <submittedName>
        <fullName evidence="2">GyrI-like domain-containing protein</fullName>
    </submittedName>
</protein>
<evidence type="ECO:0000313" key="3">
    <source>
        <dbReference type="Proteomes" id="UP000784435"/>
    </source>
</evidence>
<dbReference type="AlphaFoldDB" id="A0A921MF06"/>
<dbReference type="Proteomes" id="UP000784435">
    <property type="component" value="Unassembled WGS sequence"/>
</dbReference>